<dbReference type="GeneID" id="37272444"/>
<feature type="domain" description="UvrD-like helicase C-terminal" evidence="16">
    <location>
        <begin position="322"/>
        <end position="585"/>
    </location>
</feature>
<dbReference type="Gene3D" id="1.10.10.160">
    <property type="match status" value="1"/>
</dbReference>
<feature type="region of interest" description="Disordered" evidence="14">
    <location>
        <begin position="919"/>
        <end position="944"/>
    </location>
</feature>
<feature type="binding site" evidence="13">
    <location>
        <begin position="33"/>
        <end position="40"/>
    </location>
    <ligand>
        <name>ATP</name>
        <dbReference type="ChEBI" id="CHEBI:30616"/>
    </ligand>
</feature>
<evidence type="ECO:0000256" key="12">
    <source>
        <dbReference type="ARBA" id="ARBA00048988"/>
    </source>
</evidence>
<dbReference type="PANTHER" id="PTHR11070:SF2">
    <property type="entry name" value="ATP-DEPENDENT DNA HELICASE SRS2"/>
    <property type="match status" value="1"/>
</dbReference>
<dbReference type="CDD" id="cd17932">
    <property type="entry name" value="DEXQc_UvrD"/>
    <property type="match status" value="1"/>
</dbReference>
<keyword evidence="2 13" id="KW-0547">Nucleotide-binding</keyword>
<dbReference type="EMBL" id="KZ819284">
    <property type="protein sequence ID" value="PWO00654.1"/>
    <property type="molecule type" value="Genomic_DNA"/>
</dbReference>
<dbReference type="InterPro" id="IPR027417">
    <property type="entry name" value="P-loop_NTPase"/>
</dbReference>
<feature type="region of interest" description="Disordered" evidence="14">
    <location>
        <begin position="833"/>
        <end position="867"/>
    </location>
</feature>
<evidence type="ECO:0000256" key="5">
    <source>
        <dbReference type="ARBA" id="ARBA00022806"/>
    </source>
</evidence>
<dbReference type="Pfam" id="PF00580">
    <property type="entry name" value="UvrD-helicase"/>
    <property type="match status" value="1"/>
</dbReference>
<evidence type="ECO:0000313" key="17">
    <source>
        <dbReference type="EMBL" id="PWO00654.1"/>
    </source>
</evidence>
<evidence type="ECO:0000256" key="1">
    <source>
        <dbReference type="ARBA" id="ARBA00009922"/>
    </source>
</evidence>
<dbReference type="AlphaFoldDB" id="A0A316ZK22"/>
<feature type="compositionally biased region" description="Acidic residues" evidence="14">
    <location>
        <begin position="692"/>
        <end position="701"/>
    </location>
</feature>
<keyword evidence="9" id="KW-0413">Isomerase</keyword>
<comment type="catalytic activity">
    <reaction evidence="12">
        <text>ATP + H2O = ADP + phosphate + H(+)</text>
        <dbReference type="Rhea" id="RHEA:13065"/>
        <dbReference type="ChEBI" id="CHEBI:15377"/>
        <dbReference type="ChEBI" id="CHEBI:15378"/>
        <dbReference type="ChEBI" id="CHEBI:30616"/>
        <dbReference type="ChEBI" id="CHEBI:43474"/>
        <dbReference type="ChEBI" id="CHEBI:456216"/>
        <dbReference type="EC" id="5.6.2.4"/>
    </reaction>
</comment>
<sequence>MAGAAPPPYLAALSPAQLEAATAPPSSPLQILAGPGSGKTRVLTSRAAWLVLERKMLPEDVVVITFTNKAAGEMRERLHKLIGPDRTSRLVLGTFHATMVRYLRRFGRLINLPNNFSVLDADDSKKAIKEALKTFDGAPMGITLKPEQCINEISRAKSREEDAQAFATRLRREQATDASSVAVRLAVAEVYFEYEAALERMNGLDFDDLLLKGCALLRQPGVVSNVLHVLVDEFQDTNTTQYTLMSLFAAATTSNLLAAPGLLPPGGWTSEDTQAVGLSIVGDPDQSIYAWRNAEVTNLEKMFGMFSGTRRVKLEENFRSTGAILEASLRVVEQDTERVAKGLYTSHPAGVPVVLKENASASAEAAFIATEVKRLVAHTGGLLDYNDFAVLLRYNALSREVERSLQQERIPSRMLGGSKFFDRVEIKDLLAYLTLAENPSYTPAFVRVVNVPKRAIGEKSVQDLLAKAEELGVAPMTLAESIVSGSKTIKGVKPGVSKALKGFVEAVARVRSKAAKGAAVSALIHAVVKSVGYEAHLQKIGEYESRWENVKELINFADLVAESVVSGADEDEVAQQIRRARDALELDRLDEDEVEAGEEDEDDGMGLSDDEAPAAARVKPEAGRAAFTSGAALKRMAAEPDEADNDVEHVSTREKRARRQAPPVKPEPADVKPRIRAAPQLGASKDSAIELDLTDDDDDEAGSSSGDDSAKALAPSPDGPPSALRTFLQACTLSTDMQNEGQDEGPKVTIATCHAAKGLEFGVVFVVGVEEGNMPFYRSTEPAEIAEERRLLYVACTRAQCMLYLTHAAERFIGGGGRDAAERSLSRFVAPLAERGKHRGGTGPPAGAKASGAGGSKSKAKAASIPWNGSTRPAIDAGICRDLATVLERPLPDGHEEAMVKMKKDFEATTTAAAIRRPEPVSRSAMSQYGSGYGSGYSSHGSQEYSGDGGFGGFGGSGGYRQNSAGSSSAGGYQGYQRYQSYSTYSAAGRSTGASSGGQVYDVKRSKPSFNPPGFSSAARLRAAPSSTGRELLEEAGLGSDGGIVVEGDAPLKPRPKADLASFESANSASLSSFMDLLPPAAGPSATSSTPQIRNPATSGGRRLGTGRPRPAGAPGAKRAAP</sequence>
<evidence type="ECO:0000256" key="14">
    <source>
        <dbReference type="SAM" id="MobiDB-lite"/>
    </source>
</evidence>
<evidence type="ECO:0000256" key="6">
    <source>
        <dbReference type="ARBA" id="ARBA00022840"/>
    </source>
</evidence>
<keyword evidence="5 13" id="KW-0347">Helicase</keyword>
<feature type="compositionally biased region" description="Low complexity" evidence="14">
    <location>
        <begin position="988"/>
        <end position="998"/>
    </location>
</feature>
<evidence type="ECO:0000256" key="8">
    <source>
        <dbReference type="ARBA" id="ARBA00023204"/>
    </source>
</evidence>
<proteinExistence type="inferred from homology"/>
<reference evidence="17 18" key="1">
    <citation type="journal article" date="2018" name="Mol. Biol. Evol.">
        <title>Broad Genomic Sampling Reveals a Smut Pathogenic Ancestry of the Fungal Clade Ustilaginomycotina.</title>
        <authorList>
            <person name="Kijpornyongpan T."/>
            <person name="Mondo S.J."/>
            <person name="Barry K."/>
            <person name="Sandor L."/>
            <person name="Lee J."/>
            <person name="Lipzen A."/>
            <person name="Pangilinan J."/>
            <person name="LaButti K."/>
            <person name="Hainaut M."/>
            <person name="Henrissat B."/>
            <person name="Grigoriev I.V."/>
            <person name="Spatafora J.W."/>
            <person name="Aime M.C."/>
        </authorList>
    </citation>
    <scope>NUCLEOTIDE SEQUENCE [LARGE SCALE GENOMIC DNA]</scope>
    <source>
        <strain evidence="17 18">MCA 4186</strain>
    </source>
</reference>
<dbReference type="Pfam" id="PF13361">
    <property type="entry name" value="UvrD_C"/>
    <property type="match status" value="2"/>
</dbReference>
<feature type="compositionally biased region" description="Low complexity" evidence="14">
    <location>
        <begin position="1106"/>
        <end position="1122"/>
    </location>
</feature>
<keyword evidence="3" id="KW-0227">DNA damage</keyword>
<feature type="compositionally biased region" description="Acidic residues" evidence="14">
    <location>
        <begin position="588"/>
        <end position="612"/>
    </location>
</feature>
<dbReference type="EC" id="5.6.2.4" evidence="11"/>
<dbReference type="RefSeq" id="XP_025600932.1">
    <property type="nucleotide sequence ID" value="XM_025744900.1"/>
</dbReference>
<dbReference type="GO" id="GO:0005524">
    <property type="term" value="F:ATP binding"/>
    <property type="evidence" value="ECO:0007669"/>
    <property type="project" value="UniProtKB-UniRule"/>
</dbReference>
<dbReference type="PROSITE" id="PS51198">
    <property type="entry name" value="UVRD_HELICASE_ATP_BIND"/>
    <property type="match status" value="1"/>
</dbReference>
<evidence type="ECO:0000256" key="11">
    <source>
        <dbReference type="ARBA" id="ARBA00034808"/>
    </source>
</evidence>
<dbReference type="GO" id="GO:0000725">
    <property type="term" value="P:recombinational repair"/>
    <property type="evidence" value="ECO:0007669"/>
    <property type="project" value="TreeGrafter"/>
</dbReference>
<keyword evidence="4 13" id="KW-0378">Hydrolase</keyword>
<evidence type="ECO:0000256" key="3">
    <source>
        <dbReference type="ARBA" id="ARBA00022763"/>
    </source>
</evidence>
<feature type="region of interest" description="Disordered" evidence="14">
    <location>
        <begin position="1076"/>
        <end position="1122"/>
    </location>
</feature>
<feature type="region of interest" description="Disordered" evidence="14">
    <location>
        <begin position="588"/>
        <end position="624"/>
    </location>
</feature>
<keyword evidence="18" id="KW-1185">Reference proteome</keyword>
<dbReference type="Gene3D" id="1.10.486.10">
    <property type="entry name" value="PCRA, domain 4"/>
    <property type="match status" value="1"/>
</dbReference>
<evidence type="ECO:0000256" key="9">
    <source>
        <dbReference type="ARBA" id="ARBA00023235"/>
    </source>
</evidence>
<name>A0A316ZK22_9BASI</name>
<evidence type="ECO:0000256" key="4">
    <source>
        <dbReference type="ARBA" id="ARBA00022801"/>
    </source>
</evidence>
<evidence type="ECO:0000313" key="18">
    <source>
        <dbReference type="Proteomes" id="UP000245946"/>
    </source>
</evidence>
<feature type="domain" description="UvrD-like helicase ATP-binding" evidence="15">
    <location>
        <begin position="12"/>
        <end position="321"/>
    </location>
</feature>
<feature type="region of interest" description="Disordered" evidence="14">
    <location>
        <begin position="636"/>
        <end position="724"/>
    </location>
</feature>
<dbReference type="PROSITE" id="PS51217">
    <property type="entry name" value="UVRD_HELICASE_CTER"/>
    <property type="match status" value="1"/>
</dbReference>
<feature type="compositionally biased region" description="Low complexity" evidence="14">
    <location>
        <begin position="1016"/>
        <end position="1027"/>
    </location>
</feature>
<comment type="similarity">
    <text evidence="1">Belongs to the helicase family. UvrD subfamily.</text>
</comment>
<dbReference type="STRING" id="58919.A0A316ZK22"/>
<dbReference type="SUPFAM" id="SSF52540">
    <property type="entry name" value="P-loop containing nucleoside triphosphate hydrolases"/>
    <property type="match status" value="2"/>
</dbReference>
<dbReference type="OrthoDB" id="1470711at2759"/>
<dbReference type="GO" id="GO:0003677">
    <property type="term" value="F:DNA binding"/>
    <property type="evidence" value="ECO:0007669"/>
    <property type="project" value="UniProtKB-KW"/>
</dbReference>
<keyword evidence="7" id="KW-0238">DNA-binding</keyword>
<organism evidence="17 18">
    <name type="scientific">Tilletiopsis washingtonensis</name>
    <dbReference type="NCBI Taxonomy" id="58919"/>
    <lineage>
        <taxon>Eukaryota</taxon>
        <taxon>Fungi</taxon>
        <taxon>Dikarya</taxon>
        <taxon>Basidiomycota</taxon>
        <taxon>Ustilaginomycotina</taxon>
        <taxon>Exobasidiomycetes</taxon>
        <taxon>Entylomatales</taxon>
        <taxon>Entylomatales incertae sedis</taxon>
        <taxon>Tilletiopsis</taxon>
    </lineage>
</organism>
<evidence type="ECO:0000256" key="13">
    <source>
        <dbReference type="PROSITE-ProRule" id="PRU00560"/>
    </source>
</evidence>
<dbReference type="GO" id="GO:0043138">
    <property type="term" value="F:3'-5' DNA helicase activity"/>
    <property type="evidence" value="ECO:0007669"/>
    <property type="project" value="UniProtKB-EC"/>
</dbReference>
<dbReference type="InterPro" id="IPR014016">
    <property type="entry name" value="UvrD-like_ATP-bd"/>
</dbReference>
<feature type="region of interest" description="Disordered" evidence="14">
    <location>
        <begin position="988"/>
        <end position="1030"/>
    </location>
</feature>
<dbReference type="Gene3D" id="3.40.50.300">
    <property type="entry name" value="P-loop containing nucleotide triphosphate hydrolases"/>
    <property type="match status" value="3"/>
</dbReference>
<keyword evidence="8" id="KW-0234">DNA repair</keyword>
<dbReference type="GO" id="GO:0005634">
    <property type="term" value="C:nucleus"/>
    <property type="evidence" value="ECO:0007669"/>
    <property type="project" value="TreeGrafter"/>
</dbReference>
<dbReference type="InterPro" id="IPR013986">
    <property type="entry name" value="DExx_box_DNA_helicase_dom_sf"/>
</dbReference>
<accession>A0A316ZK22</accession>
<dbReference type="InterPro" id="IPR000212">
    <property type="entry name" value="DNA_helicase_UvrD/REP"/>
</dbReference>
<protein>
    <recommendedName>
        <fullName evidence="11">DNA 3'-5' helicase</fullName>
        <ecNumber evidence="11">5.6.2.4</ecNumber>
    </recommendedName>
</protein>
<evidence type="ECO:0000259" key="16">
    <source>
        <dbReference type="PROSITE" id="PS51217"/>
    </source>
</evidence>
<dbReference type="FunFam" id="3.40.50.300:FF:001201">
    <property type="entry name" value="ATP-dependent DNA helicase UvrD2"/>
    <property type="match status" value="1"/>
</dbReference>
<keyword evidence="6 13" id="KW-0067">ATP-binding</keyword>
<gene>
    <name evidence="17" type="ORF">FA09DRAFT_358027</name>
</gene>
<feature type="compositionally biased region" description="Low complexity" evidence="14">
    <location>
        <begin position="702"/>
        <end position="714"/>
    </location>
</feature>
<evidence type="ECO:0000259" key="15">
    <source>
        <dbReference type="PROSITE" id="PS51198"/>
    </source>
</evidence>
<dbReference type="PANTHER" id="PTHR11070">
    <property type="entry name" value="UVRD / RECB / PCRA DNA HELICASE FAMILY MEMBER"/>
    <property type="match status" value="1"/>
</dbReference>
<dbReference type="InterPro" id="IPR014017">
    <property type="entry name" value="DNA_helicase_UvrD-like_C"/>
</dbReference>
<dbReference type="GO" id="GO:0016787">
    <property type="term" value="F:hydrolase activity"/>
    <property type="evidence" value="ECO:0007669"/>
    <property type="project" value="UniProtKB-UniRule"/>
</dbReference>
<comment type="catalytic activity">
    <reaction evidence="10">
        <text>Couples ATP hydrolysis with the unwinding of duplex DNA by translocating in the 3'-5' direction.</text>
        <dbReference type="EC" id="5.6.2.4"/>
    </reaction>
</comment>
<evidence type="ECO:0000256" key="2">
    <source>
        <dbReference type="ARBA" id="ARBA00022741"/>
    </source>
</evidence>
<evidence type="ECO:0000256" key="7">
    <source>
        <dbReference type="ARBA" id="ARBA00023125"/>
    </source>
</evidence>
<dbReference type="Proteomes" id="UP000245946">
    <property type="component" value="Unassembled WGS sequence"/>
</dbReference>
<feature type="compositionally biased region" description="Polar residues" evidence="14">
    <location>
        <begin position="1085"/>
        <end position="1098"/>
    </location>
</feature>
<evidence type="ECO:0000256" key="10">
    <source>
        <dbReference type="ARBA" id="ARBA00034617"/>
    </source>
</evidence>